<sequence>MGTGCAVFSGKGNEAKNRARGAETARAPMLDADSATASHGAVRPEENRFGRPCEKGPTSSDRINAGAAGSAGQTINRVEGHNCEGAATLHCRCVSRLLVKVTQGPGRESLRACSLRQKQGADERRPVDEILHTSKASGDKVYLHDLVGCNDFVQTAEHDNSDDSAHFPIVGSWEPTGRLEWIRIRVHLGALPSKLGYISEVTSAMVGFHYA</sequence>
<evidence type="ECO:0000313" key="3">
    <source>
        <dbReference type="Proteomes" id="UP000007129"/>
    </source>
</evidence>
<accession>K2RK83</accession>
<organism evidence="2 3">
    <name type="scientific">Macrophomina phaseolina (strain MS6)</name>
    <name type="common">Charcoal rot fungus</name>
    <dbReference type="NCBI Taxonomy" id="1126212"/>
    <lineage>
        <taxon>Eukaryota</taxon>
        <taxon>Fungi</taxon>
        <taxon>Dikarya</taxon>
        <taxon>Ascomycota</taxon>
        <taxon>Pezizomycotina</taxon>
        <taxon>Dothideomycetes</taxon>
        <taxon>Dothideomycetes incertae sedis</taxon>
        <taxon>Botryosphaeriales</taxon>
        <taxon>Botryosphaeriaceae</taxon>
        <taxon>Macrophomina</taxon>
    </lineage>
</organism>
<protein>
    <submittedName>
        <fullName evidence="2">Uncharacterized protein</fullName>
    </submittedName>
</protein>
<feature type="compositionally biased region" description="Basic and acidic residues" evidence="1">
    <location>
        <begin position="13"/>
        <end position="23"/>
    </location>
</feature>
<dbReference type="AlphaFoldDB" id="K2RK83"/>
<feature type="compositionally biased region" description="Basic and acidic residues" evidence="1">
    <location>
        <begin position="42"/>
        <end position="54"/>
    </location>
</feature>
<proteinExistence type="predicted"/>
<dbReference type="Proteomes" id="UP000007129">
    <property type="component" value="Unassembled WGS sequence"/>
</dbReference>
<evidence type="ECO:0000313" key="2">
    <source>
        <dbReference type="EMBL" id="EKG10529.1"/>
    </source>
</evidence>
<reference evidence="2 3" key="1">
    <citation type="journal article" date="2012" name="BMC Genomics">
        <title>Tools to kill: Genome of one of the most destructive plant pathogenic fungi Macrophomina phaseolina.</title>
        <authorList>
            <person name="Islam M.S."/>
            <person name="Haque M.S."/>
            <person name="Islam M.M."/>
            <person name="Emdad E.M."/>
            <person name="Halim A."/>
            <person name="Hossen Q.M.M."/>
            <person name="Hossain M.Z."/>
            <person name="Ahmed B."/>
            <person name="Rahim S."/>
            <person name="Rahman M.S."/>
            <person name="Alam M.M."/>
            <person name="Hou S."/>
            <person name="Wan X."/>
            <person name="Saito J.A."/>
            <person name="Alam M."/>
        </authorList>
    </citation>
    <scope>NUCLEOTIDE SEQUENCE [LARGE SCALE GENOMIC DNA]</scope>
    <source>
        <strain evidence="2 3">MS6</strain>
    </source>
</reference>
<gene>
    <name evidence="2" type="ORF">MPH_12387</name>
</gene>
<dbReference type="InParanoid" id="K2RK83"/>
<dbReference type="VEuPathDB" id="FungiDB:MPH_12387"/>
<name>K2RK83_MACPH</name>
<dbReference type="HOGENOM" id="CLU_1305078_0_0_1"/>
<evidence type="ECO:0000256" key="1">
    <source>
        <dbReference type="SAM" id="MobiDB-lite"/>
    </source>
</evidence>
<dbReference type="EMBL" id="AHHD01000517">
    <property type="protein sequence ID" value="EKG10529.1"/>
    <property type="molecule type" value="Genomic_DNA"/>
</dbReference>
<comment type="caution">
    <text evidence="2">The sequence shown here is derived from an EMBL/GenBank/DDBJ whole genome shotgun (WGS) entry which is preliminary data.</text>
</comment>
<feature type="region of interest" description="Disordered" evidence="1">
    <location>
        <begin position="1"/>
        <end position="71"/>
    </location>
</feature>